<gene>
    <name evidence="3" type="ORF">DEH80_10350</name>
</gene>
<dbReference type="InterPro" id="IPR006976">
    <property type="entry name" value="VanZ-like"/>
</dbReference>
<dbReference type="OrthoDB" id="7376558at2"/>
<feature type="domain" description="VanZ-like" evidence="2">
    <location>
        <begin position="40"/>
        <end position="92"/>
    </location>
</feature>
<dbReference type="AlphaFoldDB" id="A0A363UKE3"/>
<proteinExistence type="predicted"/>
<reference evidence="3 4" key="1">
    <citation type="submission" date="2018-05" db="EMBL/GenBank/DDBJ databases">
        <title>Abyssibacter profundi OUC007T gen. nov., sp. nov, a marine bacterium isolated from seawater of the Mariana Trench.</title>
        <authorList>
            <person name="Zhou S."/>
        </authorList>
    </citation>
    <scope>NUCLEOTIDE SEQUENCE [LARGE SCALE GENOMIC DNA]</scope>
    <source>
        <strain evidence="3 4">OUC007</strain>
    </source>
</reference>
<organism evidence="3 4">
    <name type="scientific">Abyssibacter profundi</name>
    <dbReference type="NCBI Taxonomy" id="2182787"/>
    <lineage>
        <taxon>Bacteria</taxon>
        <taxon>Pseudomonadati</taxon>
        <taxon>Pseudomonadota</taxon>
        <taxon>Gammaproteobacteria</taxon>
        <taxon>Chromatiales</taxon>
        <taxon>Oceanococcaceae</taxon>
        <taxon>Abyssibacter</taxon>
    </lineage>
</organism>
<feature type="transmembrane region" description="Helical" evidence="1">
    <location>
        <begin position="48"/>
        <end position="70"/>
    </location>
</feature>
<feature type="transmembrane region" description="Helical" evidence="1">
    <location>
        <begin position="24"/>
        <end position="41"/>
    </location>
</feature>
<evidence type="ECO:0000313" key="4">
    <source>
        <dbReference type="Proteomes" id="UP000251800"/>
    </source>
</evidence>
<name>A0A363UKE3_9GAMM</name>
<dbReference type="Proteomes" id="UP000251800">
    <property type="component" value="Unassembled WGS sequence"/>
</dbReference>
<evidence type="ECO:0000313" key="3">
    <source>
        <dbReference type="EMBL" id="PWN55896.1"/>
    </source>
</evidence>
<keyword evidence="4" id="KW-1185">Reference proteome</keyword>
<evidence type="ECO:0000259" key="2">
    <source>
        <dbReference type="Pfam" id="PF04892"/>
    </source>
</evidence>
<comment type="caution">
    <text evidence="3">The sequence shown here is derived from an EMBL/GenBank/DDBJ whole genome shotgun (WGS) entry which is preliminary data.</text>
</comment>
<sequence length="109" mass="11860">MLVGVLSLINLAEAPVDDVLWDKLNHAIAYAAIAGWWAALLPGRRWKAAAVALVFGLMMEGVQGVLPYRAFEWADMLANGVGVLLGLLLSLWWLPRGFAGWWSARSQGA</sequence>
<feature type="transmembrane region" description="Helical" evidence="1">
    <location>
        <begin position="76"/>
        <end position="95"/>
    </location>
</feature>
<keyword evidence="1" id="KW-1133">Transmembrane helix</keyword>
<protein>
    <submittedName>
        <fullName evidence="3">VanZ family protein</fullName>
    </submittedName>
</protein>
<dbReference type="PANTHER" id="PTHR28008:SF1">
    <property type="entry name" value="DOMAIN PROTEIN, PUTATIVE (AFU_ORTHOLOGUE AFUA_3G10980)-RELATED"/>
    <property type="match status" value="1"/>
</dbReference>
<keyword evidence="1" id="KW-0472">Membrane</keyword>
<keyword evidence="1" id="KW-0812">Transmembrane</keyword>
<dbReference type="Pfam" id="PF04892">
    <property type="entry name" value="VanZ"/>
    <property type="match status" value="1"/>
</dbReference>
<dbReference type="EMBL" id="QEQK01000008">
    <property type="protein sequence ID" value="PWN55896.1"/>
    <property type="molecule type" value="Genomic_DNA"/>
</dbReference>
<evidence type="ECO:0000256" key="1">
    <source>
        <dbReference type="SAM" id="Phobius"/>
    </source>
</evidence>
<accession>A0A363UKE3</accession>
<dbReference type="PANTHER" id="PTHR28008">
    <property type="entry name" value="DOMAIN PROTEIN, PUTATIVE (AFU_ORTHOLOGUE AFUA_3G10980)-RELATED"/>
    <property type="match status" value="1"/>
</dbReference>